<evidence type="ECO:0000313" key="2">
    <source>
        <dbReference type="Proteomes" id="UP001057402"/>
    </source>
</evidence>
<sequence>MASFQNQFDNPQGLRTEYDQYGNPVMRSADDFGNPIGQHGMAGAGVTAGGGPLNLGGHQEGAGQVLRRSGSSSSSSSEDDGQGGRRKKGIKEKIKENIPGVGHKHDDQTQASAYGTTTTGGYGGEYDQPHEKKGMMDKIKEKLPGHHGH</sequence>
<protein>
    <submittedName>
        <fullName evidence="1">Uncharacterized protein</fullName>
    </submittedName>
</protein>
<proteinExistence type="predicted"/>
<reference evidence="2" key="1">
    <citation type="journal article" date="2023" name="Front. Plant Sci.">
        <title>Chromosomal-level genome assembly of Melastoma candidum provides insights into trichome evolution.</title>
        <authorList>
            <person name="Zhong Y."/>
            <person name="Wu W."/>
            <person name="Sun C."/>
            <person name="Zou P."/>
            <person name="Liu Y."/>
            <person name="Dai S."/>
            <person name="Zhou R."/>
        </authorList>
    </citation>
    <scope>NUCLEOTIDE SEQUENCE [LARGE SCALE GENOMIC DNA]</scope>
</reference>
<dbReference type="Proteomes" id="UP001057402">
    <property type="component" value="Chromosome 2"/>
</dbReference>
<organism evidence="1 2">
    <name type="scientific">Melastoma candidum</name>
    <dbReference type="NCBI Taxonomy" id="119954"/>
    <lineage>
        <taxon>Eukaryota</taxon>
        <taxon>Viridiplantae</taxon>
        <taxon>Streptophyta</taxon>
        <taxon>Embryophyta</taxon>
        <taxon>Tracheophyta</taxon>
        <taxon>Spermatophyta</taxon>
        <taxon>Magnoliopsida</taxon>
        <taxon>eudicotyledons</taxon>
        <taxon>Gunneridae</taxon>
        <taxon>Pentapetalae</taxon>
        <taxon>rosids</taxon>
        <taxon>malvids</taxon>
        <taxon>Myrtales</taxon>
        <taxon>Melastomataceae</taxon>
        <taxon>Melastomatoideae</taxon>
        <taxon>Melastomateae</taxon>
        <taxon>Melastoma</taxon>
    </lineage>
</organism>
<keyword evidence="2" id="KW-1185">Reference proteome</keyword>
<comment type="caution">
    <text evidence="1">The sequence shown here is derived from an EMBL/GenBank/DDBJ whole genome shotgun (WGS) entry which is preliminary data.</text>
</comment>
<accession>A0ACB9S7A5</accession>
<name>A0ACB9S7A5_9MYRT</name>
<gene>
    <name evidence="1" type="ORF">MLD38_004682</name>
</gene>
<dbReference type="EMBL" id="CM042881">
    <property type="protein sequence ID" value="KAI4386780.1"/>
    <property type="molecule type" value="Genomic_DNA"/>
</dbReference>
<evidence type="ECO:0000313" key="1">
    <source>
        <dbReference type="EMBL" id="KAI4386780.1"/>
    </source>
</evidence>